<dbReference type="InterPro" id="IPR056712">
    <property type="entry name" value="DUF7810"/>
</dbReference>
<dbReference type="PANTHER" id="PTHR35736:SF1">
    <property type="entry name" value="EXPRESSED PROTEIN"/>
    <property type="match status" value="1"/>
</dbReference>
<dbReference type="OrthoDB" id="1930927at2759"/>
<dbReference type="EMBL" id="JADCNL010000004">
    <property type="protein sequence ID" value="KAG0485802.1"/>
    <property type="molecule type" value="Genomic_DNA"/>
</dbReference>
<dbReference type="Proteomes" id="UP000639772">
    <property type="component" value="Unassembled WGS sequence"/>
</dbReference>
<feature type="transmembrane region" description="Helical" evidence="1">
    <location>
        <begin position="20"/>
        <end position="40"/>
    </location>
</feature>
<evidence type="ECO:0000313" key="3">
    <source>
        <dbReference type="EMBL" id="KAG0487553.1"/>
    </source>
</evidence>
<dbReference type="Pfam" id="PF25102">
    <property type="entry name" value="DUF7810"/>
    <property type="match status" value="1"/>
</dbReference>
<reference evidence="4 5" key="1">
    <citation type="journal article" date="2020" name="Nat. Food">
        <title>A phased Vanilla planifolia genome enables genetic improvement of flavour and production.</title>
        <authorList>
            <person name="Hasing T."/>
            <person name="Tang H."/>
            <person name="Brym M."/>
            <person name="Khazi F."/>
            <person name="Huang T."/>
            <person name="Chambers A.H."/>
        </authorList>
    </citation>
    <scope>NUCLEOTIDE SEQUENCE [LARGE SCALE GENOMIC DNA]</scope>
    <source>
        <tissue evidence="2">Leaf</tissue>
    </source>
</reference>
<keyword evidence="1" id="KW-0472">Membrane</keyword>
<protein>
    <submittedName>
        <fullName evidence="2">Uncharacterized protein</fullName>
    </submittedName>
</protein>
<name>A0A835RH20_VANPL</name>
<dbReference type="PANTHER" id="PTHR35736">
    <property type="entry name" value="EXPRESSED PROTEIN"/>
    <property type="match status" value="1"/>
</dbReference>
<dbReference type="AlphaFoldDB" id="A0A835RH20"/>
<evidence type="ECO:0000256" key="1">
    <source>
        <dbReference type="SAM" id="Phobius"/>
    </source>
</evidence>
<proteinExistence type="predicted"/>
<organism evidence="2 4">
    <name type="scientific">Vanilla planifolia</name>
    <name type="common">Vanilla</name>
    <dbReference type="NCBI Taxonomy" id="51239"/>
    <lineage>
        <taxon>Eukaryota</taxon>
        <taxon>Viridiplantae</taxon>
        <taxon>Streptophyta</taxon>
        <taxon>Embryophyta</taxon>
        <taxon>Tracheophyta</taxon>
        <taxon>Spermatophyta</taxon>
        <taxon>Magnoliopsida</taxon>
        <taxon>Liliopsida</taxon>
        <taxon>Asparagales</taxon>
        <taxon>Orchidaceae</taxon>
        <taxon>Vanilloideae</taxon>
        <taxon>Vanilleae</taxon>
        <taxon>Vanilla</taxon>
    </lineage>
</organism>
<keyword evidence="1" id="KW-1133">Transmembrane helix</keyword>
<evidence type="ECO:0000313" key="4">
    <source>
        <dbReference type="Proteomes" id="UP000636800"/>
    </source>
</evidence>
<sequence length="324" mass="36758">MRALAPPLSRKHLFPFARFILLLGAATSTALVLWLSYTLVDPFEDFPVRSNVADGTVVNPEISAVPPLGEPKENSLLMVKDNATLDTVEWERDQRAAFQRMRRRTSCATVEGMGNVFAVGSEKEIPKIKNVILRHFDSHGAARIRGLPPDEFCHEGFVLGKASEAGFGNEMYKILTAAALSIMLNRSLIIGQTRGYYPFGDFVSYTNYSFSLKEVKHLWRKHDCAGKYGRSLQIRFDNFEHPAETNVLCSDWRLWKQPIIWFQGTTDAVAIQFFLKNINPGMRNAARKLFGRTSSLQSRPNVFGELLKFMVTLQQQFWKQLTGF</sequence>
<evidence type="ECO:0000313" key="5">
    <source>
        <dbReference type="Proteomes" id="UP000639772"/>
    </source>
</evidence>
<gene>
    <name evidence="3" type="ORF">HPP92_009648</name>
    <name evidence="2" type="ORF">HPP92_009881</name>
</gene>
<dbReference type="Proteomes" id="UP000636800">
    <property type="component" value="Unassembled WGS sequence"/>
</dbReference>
<comment type="caution">
    <text evidence="2">The sequence shown here is derived from an EMBL/GenBank/DDBJ whole genome shotgun (WGS) entry which is preliminary data.</text>
</comment>
<keyword evidence="4" id="KW-1185">Reference proteome</keyword>
<keyword evidence="1" id="KW-0812">Transmembrane</keyword>
<accession>A0A835RH20</accession>
<evidence type="ECO:0000313" key="2">
    <source>
        <dbReference type="EMBL" id="KAG0485802.1"/>
    </source>
</evidence>
<dbReference type="EMBL" id="JADCNM010000004">
    <property type="protein sequence ID" value="KAG0487553.1"/>
    <property type="molecule type" value="Genomic_DNA"/>
</dbReference>